<accession>A0AAD1U1I6</accession>
<name>A0AAD1U1I6_EUPCR</name>
<evidence type="ECO:0000256" key="1">
    <source>
        <dbReference type="SAM" id="MobiDB-lite"/>
    </source>
</evidence>
<evidence type="ECO:0000313" key="2">
    <source>
        <dbReference type="EMBL" id="CAI2360492.1"/>
    </source>
</evidence>
<evidence type="ECO:0000313" key="3">
    <source>
        <dbReference type="Proteomes" id="UP001295684"/>
    </source>
</evidence>
<sequence>MSMTTKTSKENPEIKLSAHKDDDAQTCGSQESLIDFKQLAEDIRDNTVLIKISFRKSHRYLDDSPKSMKELKKQIETIFDTKFERKWRMFYFDSQSDRIDVTKNRDLKTAYKVGSNKKDKVLKIFVWDKEGPLPEHKDTKKTTFVDSALEQKKMIDNMHQQNLPPYSSAPKEYVIKKAPDEPTRPTLDKMRENSIHPQFFIKEESKTQTQPEFDLMKLQMLSKEDMNYLSTLKHRIVEVIKVREDVPFEEIESEFAQDQNYQRLKEIASDFIHHIIAKTKEKVRMIRKTEVLPDMKPSISALMPQPRFDPNLVVTSARTSDDKNFGRAFFSCRIGSSFRSFAFFVSEFEIKALKSNKNTGQNLYLETCLECSEGVYKEALTLKILDFNCKVYLPIVHCVIEEPCKESYLTFFNWCRQELGTFLTPKTIIVDFKYDLFQAVKEAYHNIQVVVCFNKMTKKFYQLAEQYHLIQEKLVAERVRRLILALKCLAFSIPGGVKDIFEKIRGEHSKEFMDLQEQYGSFMSYINTTYCDRFSKIDWWNQNHAKLVFPEEIKLASHSDEILSPVYAKYSQELYNAQNPGENNIQRYITALQGVEKATSQDIYNKYAPEEGKEVQIEARPFTKTMKALMEEELDKIFNCEENNEGLCDTAQALETIGLKLEVTEKGKEEFKPECDLNPCEEETTGQN</sequence>
<comment type="caution">
    <text evidence="2">The sequence shown here is derived from an EMBL/GenBank/DDBJ whole genome shotgun (WGS) entry which is preliminary data.</text>
</comment>
<proteinExistence type="predicted"/>
<dbReference type="AlphaFoldDB" id="A0AAD1U1I6"/>
<dbReference type="Gene3D" id="3.10.20.90">
    <property type="entry name" value="Phosphatidylinositol 3-kinase Catalytic Subunit, Chain A, domain 1"/>
    <property type="match status" value="1"/>
</dbReference>
<gene>
    <name evidence="2" type="ORF">ECRASSUSDP1_LOCUS1796</name>
</gene>
<feature type="compositionally biased region" description="Basic and acidic residues" evidence="1">
    <location>
        <begin position="7"/>
        <end position="23"/>
    </location>
</feature>
<dbReference type="Proteomes" id="UP001295684">
    <property type="component" value="Unassembled WGS sequence"/>
</dbReference>
<organism evidence="2 3">
    <name type="scientific">Euplotes crassus</name>
    <dbReference type="NCBI Taxonomy" id="5936"/>
    <lineage>
        <taxon>Eukaryota</taxon>
        <taxon>Sar</taxon>
        <taxon>Alveolata</taxon>
        <taxon>Ciliophora</taxon>
        <taxon>Intramacronucleata</taxon>
        <taxon>Spirotrichea</taxon>
        <taxon>Hypotrichia</taxon>
        <taxon>Euplotida</taxon>
        <taxon>Euplotidae</taxon>
        <taxon>Moneuplotes</taxon>
    </lineage>
</organism>
<dbReference type="SUPFAM" id="SSF54277">
    <property type="entry name" value="CAD &amp; PB1 domains"/>
    <property type="match status" value="1"/>
</dbReference>
<keyword evidence="3" id="KW-1185">Reference proteome</keyword>
<evidence type="ECO:0008006" key="4">
    <source>
        <dbReference type="Google" id="ProtNLM"/>
    </source>
</evidence>
<dbReference type="EMBL" id="CAMPGE010001691">
    <property type="protein sequence ID" value="CAI2360492.1"/>
    <property type="molecule type" value="Genomic_DNA"/>
</dbReference>
<feature type="region of interest" description="Disordered" evidence="1">
    <location>
        <begin position="1"/>
        <end position="23"/>
    </location>
</feature>
<protein>
    <recommendedName>
        <fullName evidence="4">PB1 domain-containing protein</fullName>
    </recommendedName>
</protein>
<reference evidence="2" key="1">
    <citation type="submission" date="2023-07" db="EMBL/GenBank/DDBJ databases">
        <authorList>
            <consortium name="AG Swart"/>
            <person name="Singh M."/>
            <person name="Singh A."/>
            <person name="Seah K."/>
            <person name="Emmerich C."/>
        </authorList>
    </citation>
    <scope>NUCLEOTIDE SEQUENCE</scope>
    <source>
        <strain evidence="2">DP1</strain>
    </source>
</reference>